<keyword evidence="2 5" id="KW-0812">Transmembrane</keyword>
<evidence type="ECO:0000256" key="1">
    <source>
        <dbReference type="ARBA" id="ARBA00004141"/>
    </source>
</evidence>
<evidence type="ECO:0000256" key="3">
    <source>
        <dbReference type="ARBA" id="ARBA00022989"/>
    </source>
</evidence>
<dbReference type="Proteomes" id="UP000288024">
    <property type="component" value="Unassembled WGS sequence"/>
</dbReference>
<keyword evidence="8" id="KW-1185">Reference proteome</keyword>
<dbReference type="GeneID" id="87617458"/>
<feature type="transmembrane region" description="Helical" evidence="5">
    <location>
        <begin position="55"/>
        <end position="73"/>
    </location>
</feature>
<dbReference type="GO" id="GO:0140359">
    <property type="term" value="F:ABC-type transporter activity"/>
    <property type="evidence" value="ECO:0007669"/>
    <property type="project" value="InterPro"/>
</dbReference>
<dbReference type="EMBL" id="RZTZ01000013">
    <property type="protein sequence ID" value="RVT58298.1"/>
    <property type="molecule type" value="Genomic_DNA"/>
</dbReference>
<dbReference type="RefSeq" id="WP_127741024.1">
    <property type="nucleotide sequence ID" value="NZ_CAJCKN010000152.1"/>
</dbReference>
<evidence type="ECO:0000256" key="4">
    <source>
        <dbReference type="ARBA" id="ARBA00023136"/>
    </source>
</evidence>
<evidence type="ECO:0000256" key="5">
    <source>
        <dbReference type="RuleBase" id="RU361157"/>
    </source>
</evidence>
<keyword evidence="3 5" id="KW-1133">Transmembrane helix</keyword>
<evidence type="ECO:0000256" key="2">
    <source>
        <dbReference type="ARBA" id="ARBA00022692"/>
    </source>
</evidence>
<dbReference type="Pfam" id="PF01061">
    <property type="entry name" value="ABC2_membrane"/>
    <property type="match status" value="1"/>
</dbReference>
<feature type="transmembrane region" description="Helical" evidence="5">
    <location>
        <begin position="111"/>
        <end position="133"/>
    </location>
</feature>
<comment type="caution">
    <text evidence="7">The sequence shown here is derived from an EMBL/GenBank/DDBJ whole genome shotgun (WGS) entry which is preliminary data.</text>
</comment>
<dbReference type="InterPro" id="IPR000412">
    <property type="entry name" value="ABC_2_transport"/>
</dbReference>
<comment type="similarity">
    <text evidence="5">Belongs to the ABC-2 integral membrane protein family.</text>
</comment>
<organism evidence="7 8">
    <name type="scientific">Niallia taxi</name>
    <dbReference type="NCBI Taxonomy" id="2499688"/>
    <lineage>
        <taxon>Bacteria</taxon>
        <taxon>Bacillati</taxon>
        <taxon>Bacillota</taxon>
        <taxon>Bacilli</taxon>
        <taxon>Bacillales</taxon>
        <taxon>Bacillaceae</taxon>
        <taxon>Niallia</taxon>
    </lineage>
</organism>
<keyword evidence="5" id="KW-1003">Cell membrane</keyword>
<dbReference type="PIRSF" id="PIRSF006648">
    <property type="entry name" value="DrrB"/>
    <property type="match status" value="1"/>
</dbReference>
<dbReference type="InterPro" id="IPR047817">
    <property type="entry name" value="ABC2_TM_bact-type"/>
</dbReference>
<accession>A0A3S2X005</accession>
<keyword evidence="5" id="KW-0813">Transport</keyword>
<name>A0A3S2X005_9BACI</name>
<keyword evidence="4 5" id="KW-0472">Membrane</keyword>
<dbReference type="PRINTS" id="PR00164">
    <property type="entry name" value="ABC2TRNSPORT"/>
</dbReference>
<sequence>MSVISREVNAVTAIIGRELIRVIRNPVYIAISIIFPIIFIGILGGSMSQNLAGNVGYNFMQFMLIGMIVNSMFQSSVSGMSQLVEERSSNFTQELFVSPISRYSIVLGKMIGTAFSSMAMLIGIIAVALVLQIPLGGMSFVWLLLLSPLFSLVGAALGIFFISFITDSKVADIGSMLITMPQMFLSGALIPVNHSTGILGFLAHIMPMTYCVDLARAVFYWGDPIYNEIVLFNPALDLIVIVCFILIFSVIGTILFARSEKNR</sequence>
<dbReference type="InterPro" id="IPR013525">
    <property type="entry name" value="ABC2_TM"/>
</dbReference>
<feature type="transmembrane region" description="Helical" evidence="5">
    <location>
        <begin position="238"/>
        <end position="257"/>
    </location>
</feature>
<comment type="subcellular location">
    <subcellularLocation>
        <location evidence="5">Cell membrane</location>
        <topology evidence="5">Multi-pass membrane protein</topology>
    </subcellularLocation>
    <subcellularLocation>
        <location evidence="1">Membrane</location>
        <topology evidence="1">Multi-pass membrane protein</topology>
    </subcellularLocation>
</comment>
<dbReference type="PANTHER" id="PTHR43229">
    <property type="entry name" value="NODULATION PROTEIN J"/>
    <property type="match status" value="1"/>
</dbReference>
<evidence type="ECO:0000259" key="6">
    <source>
        <dbReference type="PROSITE" id="PS51012"/>
    </source>
</evidence>
<feature type="transmembrane region" description="Helical" evidence="5">
    <location>
        <begin position="183"/>
        <end position="206"/>
    </location>
</feature>
<proteinExistence type="inferred from homology"/>
<gene>
    <name evidence="7" type="ORF">EM808_22545</name>
</gene>
<feature type="domain" description="ABC transmembrane type-2" evidence="6">
    <location>
        <begin position="27"/>
        <end position="259"/>
    </location>
</feature>
<feature type="transmembrane region" description="Helical" evidence="5">
    <location>
        <begin position="27"/>
        <end position="49"/>
    </location>
</feature>
<reference evidence="7 8" key="1">
    <citation type="submission" date="2019-01" db="EMBL/GenBank/DDBJ databases">
        <title>Bacillus sp. M5HDSG1-1, whole genome shotgun sequence.</title>
        <authorList>
            <person name="Tuo L."/>
        </authorList>
    </citation>
    <scope>NUCLEOTIDE SEQUENCE [LARGE SCALE GENOMIC DNA]</scope>
    <source>
        <strain evidence="7 8">M5HDSG1-1</strain>
    </source>
</reference>
<dbReference type="PANTHER" id="PTHR43229:SF3">
    <property type="entry name" value="ABC-TYPE MULTIDRUG TRANSPORT SYSTEM, PERMEASE COMPONENT"/>
    <property type="match status" value="1"/>
</dbReference>
<dbReference type="AlphaFoldDB" id="A0A3S2X005"/>
<dbReference type="GO" id="GO:0043190">
    <property type="term" value="C:ATP-binding cassette (ABC) transporter complex"/>
    <property type="evidence" value="ECO:0007669"/>
    <property type="project" value="InterPro"/>
</dbReference>
<evidence type="ECO:0000313" key="8">
    <source>
        <dbReference type="Proteomes" id="UP000288024"/>
    </source>
</evidence>
<dbReference type="PROSITE" id="PS51012">
    <property type="entry name" value="ABC_TM2"/>
    <property type="match status" value="1"/>
</dbReference>
<evidence type="ECO:0000313" key="7">
    <source>
        <dbReference type="EMBL" id="RVT58298.1"/>
    </source>
</evidence>
<feature type="transmembrane region" description="Helical" evidence="5">
    <location>
        <begin position="139"/>
        <end position="162"/>
    </location>
</feature>
<dbReference type="InterPro" id="IPR051784">
    <property type="entry name" value="Nod_factor_ABC_transporter"/>
</dbReference>
<protein>
    <recommendedName>
        <fullName evidence="5">Transport permease protein</fullName>
    </recommendedName>
</protein>